<dbReference type="InterPro" id="IPR003208">
    <property type="entry name" value="Dehydtase/Dehydtase_re"/>
</dbReference>
<dbReference type="Proteomes" id="UP001314681">
    <property type="component" value="Unassembled WGS sequence"/>
</dbReference>
<organism evidence="1 2">
    <name type="scientific">Diplocloster modestus</name>
    <dbReference type="NCBI Taxonomy" id="2850322"/>
    <lineage>
        <taxon>Bacteria</taxon>
        <taxon>Bacillati</taxon>
        <taxon>Bacillota</taxon>
        <taxon>Clostridia</taxon>
        <taxon>Lachnospirales</taxon>
        <taxon>Lachnospiraceae</taxon>
        <taxon>Diplocloster</taxon>
    </lineage>
</organism>
<dbReference type="InterPro" id="IPR010254">
    <property type="entry name" value="B12-dep_deHydtase_bsu"/>
</dbReference>
<accession>A0ABS6K9Q6</accession>
<keyword evidence="2" id="KW-1185">Reference proteome</keyword>
<dbReference type="SUPFAM" id="SSF52968">
    <property type="entry name" value="B12-dependent dehydatase associated subunit"/>
    <property type="match status" value="1"/>
</dbReference>
<comment type="caution">
    <text evidence="1">The sequence shown here is derived from an EMBL/GenBank/DDBJ whole genome shotgun (WGS) entry which is preliminary data.</text>
</comment>
<dbReference type="Pfam" id="PF02288">
    <property type="entry name" value="Dehydratase_MU"/>
    <property type="match status" value="1"/>
</dbReference>
<protein>
    <submittedName>
        <fullName evidence="1">Glycerol dehydratase reactivase beta/small subunit family protein</fullName>
    </submittedName>
</protein>
<dbReference type="EMBL" id="JAHQCX010000010">
    <property type="protein sequence ID" value="MBU9727263.1"/>
    <property type="molecule type" value="Genomic_DNA"/>
</dbReference>
<reference evidence="1 2" key="1">
    <citation type="submission" date="2021-06" db="EMBL/GenBank/DDBJ databases">
        <title>Description of novel taxa of the family Lachnospiraceae.</title>
        <authorList>
            <person name="Chaplin A.V."/>
            <person name="Sokolova S.R."/>
            <person name="Pikina A.P."/>
            <person name="Korzhanova M."/>
            <person name="Belova V."/>
            <person name="Korostin D."/>
            <person name="Efimov B.A."/>
        </authorList>
    </citation>
    <scope>NUCLEOTIDE SEQUENCE [LARGE SCALE GENOMIC DNA]</scope>
    <source>
        <strain evidence="1 2">ASD4241</strain>
    </source>
</reference>
<gene>
    <name evidence="1" type="ORF">KTH90_14690</name>
</gene>
<name>A0ABS6K9Q6_9FIRM</name>
<evidence type="ECO:0000313" key="1">
    <source>
        <dbReference type="EMBL" id="MBU9727263.1"/>
    </source>
</evidence>
<proteinExistence type="predicted"/>
<evidence type="ECO:0000313" key="2">
    <source>
        <dbReference type="Proteomes" id="UP001314681"/>
    </source>
</evidence>
<sequence length="113" mass="12318">MMMNKPSIFIYISDARTDLLHEICAGIEEEGVPYEVREMPVQDVDALAYAAAEESVLGSGIGIAGDTAAMQLRKIPKGQNIFKIVHPGREQCRALGANSARAVKRQKFKGNDV</sequence>
<dbReference type="Gene3D" id="3.40.50.10150">
    <property type="entry name" value="B12-dependent dehydatase associated subunit"/>
    <property type="match status" value="1"/>
</dbReference>